<feature type="region of interest" description="Disordered" evidence="1">
    <location>
        <begin position="564"/>
        <end position="583"/>
    </location>
</feature>
<evidence type="ECO:0000256" key="1">
    <source>
        <dbReference type="SAM" id="MobiDB-lite"/>
    </source>
</evidence>
<gene>
    <name evidence="2" type="ORF">CM83_44626</name>
</gene>
<feature type="compositionally biased region" description="Acidic residues" evidence="1">
    <location>
        <begin position="734"/>
        <end position="750"/>
    </location>
</feature>
<dbReference type="PANTHER" id="PTHR18898">
    <property type="entry name" value="NUCLEOPROTEIN TPR-RELATED"/>
    <property type="match status" value="1"/>
</dbReference>
<dbReference type="GO" id="GO:0005643">
    <property type="term" value="C:nuclear pore"/>
    <property type="evidence" value="ECO:0007669"/>
    <property type="project" value="TreeGrafter"/>
</dbReference>
<reference evidence="2" key="2">
    <citation type="submission" date="2014-07" db="EMBL/GenBank/DDBJ databases">
        <authorList>
            <person name="Hull J."/>
        </authorList>
    </citation>
    <scope>NUCLEOTIDE SEQUENCE</scope>
</reference>
<feature type="region of interest" description="Disordered" evidence="1">
    <location>
        <begin position="826"/>
        <end position="871"/>
    </location>
</feature>
<feature type="compositionally biased region" description="Basic and acidic residues" evidence="1">
    <location>
        <begin position="62"/>
        <end position="137"/>
    </location>
</feature>
<feature type="compositionally biased region" description="Pro residues" evidence="1">
    <location>
        <begin position="176"/>
        <end position="195"/>
    </location>
</feature>
<feature type="compositionally biased region" description="Acidic residues" evidence="1">
    <location>
        <begin position="759"/>
        <end position="769"/>
    </location>
</feature>
<name>A0A0A9YTH1_LYGHE</name>
<feature type="compositionally biased region" description="Basic residues" evidence="1">
    <location>
        <begin position="1"/>
        <end position="10"/>
    </location>
</feature>
<dbReference type="PANTHER" id="PTHR18898:SF2">
    <property type="entry name" value="NUCLEOPROTEIN TPR"/>
    <property type="match status" value="1"/>
</dbReference>
<dbReference type="EMBL" id="GBHO01008688">
    <property type="protein sequence ID" value="JAG34916.1"/>
    <property type="molecule type" value="Transcribed_RNA"/>
</dbReference>
<feature type="compositionally biased region" description="Basic and acidic residues" evidence="1">
    <location>
        <begin position="674"/>
        <end position="687"/>
    </location>
</feature>
<dbReference type="GO" id="GO:0017056">
    <property type="term" value="F:structural constituent of nuclear pore"/>
    <property type="evidence" value="ECO:0007669"/>
    <property type="project" value="TreeGrafter"/>
</dbReference>
<dbReference type="EMBL" id="GBRD01015599">
    <property type="protein sequence ID" value="JAG50227.1"/>
    <property type="molecule type" value="Transcribed_RNA"/>
</dbReference>
<dbReference type="AlphaFoldDB" id="A0A0A9YTH1"/>
<organism evidence="2">
    <name type="scientific">Lygus hesperus</name>
    <name type="common">Western plant bug</name>
    <dbReference type="NCBI Taxonomy" id="30085"/>
    <lineage>
        <taxon>Eukaryota</taxon>
        <taxon>Metazoa</taxon>
        <taxon>Ecdysozoa</taxon>
        <taxon>Arthropoda</taxon>
        <taxon>Hexapoda</taxon>
        <taxon>Insecta</taxon>
        <taxon>Pterygota</taxon>
        <taxon>Neoptera</taxon>
        <taxon>Paraneoptera</taxon>
        <taxon>Hemiptera</taxon>
        <taxon>Heteroptera</taxon>
        <taxon>Panheteroptera</taxon>
        <taxon>Cimicomorpha</taxon>
        <taxon>Miridae</taxon>
        <taxon>Mirini</taxon>
        <taxon>Lygus</taxon>
    </lineage>
</organism>
<evidence type="ECO:0000313" key="3">
    <source>
        <dbReference type="EMBL" id="JAG50227.1"/>
    </source>
</evidence>
<proteinExistence type="predicted"/>
<feature type="region of interest" description="Disordered" evidence="1">
    <location>
        <begin position="353"/>
        <end position="380"/>
    </location>
</feature>
<feature type="compositionally biased region" description="Basic and acidic residues" evidence="1">
    <location>
        <begin position="18"/>
        <end position="51"/>
    </location>
</feature>
<reference evidence="2" key="1">
    <citation type="journal article" date="2014" name="PLoS ONE">
        <title>Transcriptome-Based Identification of ABC Transporters in the Western Tarnished Plant Bug Lygus hesperus.</title>
        <authorList>
            <person name="Hull J.J."/>
            <person name="Chaney K."/>
            <person name="Geib S.M."/>
            <person name="Fabrick J.A."/>
            <person name="Brent C.S."/>
            <person name="Walsh D."/>
            <person name="Lavine L.C."/>
        </authorList>
    </citation>
    <scope>NUCLEOTIDE SEQUENCE</scope>
</reference>
<feature type="region of interest" description="Disordered" evidence="1">
    <location>
        <begin position="1"/>
        <end position="269"/>
    </location>
</feature>
<protein>
    <submittedName>
        <fullName evidence="2">Uncharacterized protein</fullName>
    </submittedName>
</protein>
<dbReference type="GO" id="GO:0006406">
    <property type="term" value="P:mRNA export from nucleus"/>
    <property type="evidence" value="ECO:0007669"/>
    <property type="project" value="TreeGrafter"/>
</dbReference>
<feature type="compositionally biased region" description="Pro residues" evidence="1">
    <location>
        <begin position="229"/>
        <end position="269"/>
    </location>
</feature>
<feature type="region of interest" description="Disordered" evidence="1">
    <location>
        <begin position="671"/>
        <end position="780"/>
    </location>
</feature>
<accession>A0A0A9YTH1</accession>
<reference evidence="3" key="3">
    <citation type="submission" date="2014-09" db="EMBL/GenBank/DDBJ databases">
        <authorList>
            <person name="Magalhaes I.L.F."/>
            <person name="Oliveira U."/>
            <person name="Santos F.R."/>
            <person name="Vidigal T.H.D.A."/>
            <person name="Brescovit A.D."/>
            <person name="Santos A.J."/>
        </authorList>
    </citation>
    <scope>NUCLEOTIDE SEQUENCE</scope>
</reference>
<feature type="compositionally biased region" description="Acidic residues" evidence="1">
    <location>
        <begin position="692"/>
        <end position="725"/>
    </location>
</feature>
<feature type="compositionally biased region" description="Polar residues" evidence="1">
    <location>
        <begin position="360"/>
        <end position="373"/>
    </location>
</feature>
<sequence length="892" mass="97926">MPSRMCHRSQLRTPGAGERSEARSQGEERKGEKGQGRGEEAVRRGEEKEGGGEEETGGGKEGAGEGKEEVGRRKESQRKGRKGEGGQRGERGKEKAAKEAKEAKEKAAKEAKEKKEAEAAKKKKEEEEKKLQKKPSEAKVLPSGDNPCPPGCMPDPALAKPAPPPPPPAVSAEPCPGSPAPPVIVCPPGCIPDPNPVQNVSNEIQCPPGCTQDPNKQAINEPSAGAVPCPSPRPAPPPPPPEQPCPAPPPPPPEQPCPAPPAVPCPSPPPPQYMPTPPPYGWTPPPPCGPHNCPTCGMNHEQCEQDWPPGKQPPAIGQQMASPYCQRHGYYLGRQSFRAAAPPQPPQYAYGGMPEPVISMDTSPPTQLSSSHISSHDPPTHTKALLEPSLVSQVHVPECQRHNNQSYYERPNTPYHEHPNMAYSGRPNTPYGVVVPVDGSGCCHAPLMTRQVTHFGTRQCQFSGQQNEHDGDTESYGQGAIVPLTDRPTAIIPGGAVLYIGGGPSGKQQFSYARQRPPAIRVKHISLPKLPYISFQGVSLEDVQPFYNESFERDDTIRLLIKRKKQKNQQQDNGPLHESRRNYSVMPGDVRNANFAIKSSDDFQIEERNRLEYGGPLVHLDEDGRLTIHSAGISNGGVFERTSVEETPKTAPEMNETLKGAVELVNFNIDEEDEKHGSDRGDDRKNPQQETIEMDNEEEEYEDDLEELVYDEDEMQDECENEQAEDLMFKIGDTAEDDEDEVWLEEDDDWPSPLRERNDEDDDDDDDGGEATWPQSSTKASLTFFEHPFKFELDEPEEAPVTLENQEPGAIDVMDLSSLVSRMTDDVELDPSDSSIVADDGDPTLELPEPSTLIQRPISPTLEGVSTSTEKESKLLRFGSWVKNAILPDYKK</sequence>
<evidence type="ECO:0000313" key="2">
    <source>
        <dbReference type="EMBL" id="JAG34916.1"/>
    </source>
</evidence>